<dbReference type="EMBL" id="KF255993">
    <property type="protein sequence ID" value="AGW45545.1"/>
    <property type="molecule type" value="Genomic_DNA"/>
</dbReference>
<evidence type="ECO:0000256" key="1">
    <source>
        <dbReference type="SAM" id="Phobius"/>
    </source>
</evidence>
<organism evidence="2">
    <name type="scientific">uncultured bacterium Lac36W</name>
    <dbReference type="NCBI Taxonomy" id="1403001"/>
    <lineage>
        <taxon>Bacteria</taxon>
        <taxon>environmental samples</taxon>
    </lineage>
</organism>
<protein>
    <submittedName>
        <fullName evidence="2">Putative membrane protein</fullName>
    </submittedName>
</protein>
<accession>A0A059Q9K6</accession>
<feature type="transmembrane region" description="Helical" evidence="1">
    <location>
        <begin position="25"/>
        <end position="43"/>
    </location>
</feature>
<name>A0A059Q9K6_9BACT</name>
<keyword evidence="1" id="KW-0472">Membrane</keyword>
<dbReference type="AlphaFoldDB" id="A0A059Q9K6"/>
<keyword evidence="1" id="KW-0812">Transmembrane</keyword>
<feature type="transmembrane region" description="Helical" evidence="1">
    <location>
        <begin position="55"/>
        <end position="76"/>
    </location>
</feature>
<sequence>MMFAMAGACFLLARRWPPLLRRPLLFGATYGLILYAVMTYVVVPLSAAGASPKDASWIACSIAMHILVGVLCAWFARRALSSRRLSARRRAPSAH</sequence>
<reference evidence="2" key="1">
    <citation type="submission" date="2013-06" db="EMBL/GenBank/DDBJ databases">
        <title>Functional metagenomics reveals novel beta-galactosidases not predictable from gene sequences.</title>
        <authorList>
            <person name="Cheng J."/>
            <person name="Engel K."/>
            <person name="Romantsov T."/>
            <person name="Neufeld J.D."/>
            <person name="Rose D.R."/>
            <person name="Charles T.C."/>
        </authorList>
    </citation>
    <scope>NUCLEOTIDE SEQUENCE</scope>
</reference>
<keyword evidence="1" id="KW-1133">Transmembrane helix</keyword>
<proteinExistence type="predicted"/>
<evidence type="ECO:0000313" key="2">
    <source>
        <dbReference type="EMBL" id="AGW45545.1"/>
    </source>
</evidence>